<keyword evidence="2" id="KW-0812">Transmembrane</keyword>
<protein>
    <recommendedName>
        <fullName evidence="3">DUF6534 domain-containing protein</fullName>
    </recommendedName>
</protein>
<dbReference type="PANTHER" id="PTHR40465">
    <property type="entry name" value="CHROMOSOME 1, WHOLE GENOME SHOTGUN SEQUENCE"/>
    <property type="match status" value="1"/>
</dbReference>
<gene>
    <name evidence="4" type="ORF">MKK02DRAFT_39313</name>
</gene>
<dbReference type="AlphaFoldDB" id="A0AA38H350"/>
<feature type="transmembrane region" description="Helical" evidence="2">
    <location>
        <begin position="82"/>
        <end position="109"/>
    </location>
</feature>
<feature type="transmembrane region" description="Helical" evidence="2">
    <location>
        <begin position="163"/>
        <end position="184"/>
    </location>
</feature>
<organism evidence="4 5">
    <name type="scientific">Dioszegia hungarica</name>
    <dbReference type="NCBI Taxonomy" id="4972"/>
    <lineage>
        <taxon>Eukaryota</taxon>
        <taxon>Fungi</taxon>
        <taxon>Dikarya</taxon>
        <taxon>Basidiomycota</taxon>
        <taxon>Agaricomycotina</taxon>
        <taxon>Tremellomycetes</taxon>
        <taxon>Tremellales</taxon>
        <taxon>Bulleribasidiaceae</taxon>
        <taxon>Dioszegia</taxon>
    </lineage>
</organism>
<comment type="caution">
    <text evidence="4">The sequence shown here is derived from an EMBL/GenBank/DDBJ whole genome shotgun (WGS) entry which is preliminary data.</text>
</comment>
<dbReference type="RefSeq" id="XP_052943110.1">
    <property type="nucleotide sequence ID" value="XM_053090534.1"/>
</dbReference>
<feature type="transmembrane region" description="Helical" evidence="2">
    <location>
        <begin position="121"/>
        <end position="143"/>
    </location>
</feature>
<keyword evidence="2" id="KW-0472">Membrane</keyword>
<keyword evidence="5" id="KW-1185">Reference proteome</keyword>
<evidence type="ECO:0000256" key="2">
    <source>
        <dbReference type="SAM" id="Phobius"/>
    </source>
</evidence>
<keyword evidence="2" id="KW-1133">Transmembrane helix</keyword>
<dbReference type="EMBL" id="JAKWFO010000011">
    <property type="protein sequence ID" value="KAI9633333.1"/>
    <property type="molecule type" value="Genomic_DNA"/>
</dbReference>
<reference evidence="4" key="1">
    <citation type="journal article" date="2022" name="G3 (Bethesda)">
        <title>High quality genome of the basidiomycete yeast Dioszegia hungarica PDD-24b-2 isolated from cloud water.</title>
        <authorList>
            <person name="Jarrige D."/>
            <person name="Haridas S."/>
            <person name="Bleykasten-Grosshans C."/>
            <person name="Joly M."/>
            <person name="Nadalig T."/>
            <person name="Sancelme M."/>
            <person name="Vuilleumier S."/>
            <person name="Grigoriev I.V."/>
            <person name="Amato P."/>
            <person name="Bringel F."/>
        </authorList>
    </citation>
    <scope>NUCLEOTIDE SEQUENCE</scope>
    <source>
        <strain evidence="4">PDD-24b-2</strain>
    </source>
</reference>
<feature type="transmembrane region" description="Helical" evidence="2">
    <location>
        <begin position="49"/>
        <end position="70"/>
    </location>
</feature>
<feature type="transmembrane region" description="Helical" evidence="2">
    <location>
        <begin position="16"/>
        <end position="37"/>
    </location>
</feature>
<proteinExistence type="predicted"/>
<accession>A0AA38H350</accession>
<dbReference type="GeneID" id="77729739"/>
<evidence type="ECO:0000256" key="1">
    <source>
        <dbReference type="SAM" id="MobiDB-lite"/>
    </source>
</evidence>
<dbReference type="InterPro" id="IPR045339">
    <property type="entry name" value="DUF6534"/>
</dbReference>
<evidence type="ECO:0000313" key="4">
    <source>
        <dbReference type="EMBL" id="KAI9633333.1"/>
    </source>
</evidence>
<evidence type="ECO:0000259" key="3">
    <source>
        <dbReference type="Pfam" id="PF20152"/>
    </source>
</evidence>
<dbReference type="PANTHER" id="PTHR40465:SF1">
    <property type="entry name" value="DUF6534 DOMAIN-CONTAINING PROTEIN"/>
    <property type="match status" value="1"/>
</dbReference>
<dbReference type="Proteomes" id="UP001164286">
    <property type="component" value="Unassembled WGS sequence"/>
</dbReference>
<feature type="region of interest" description="Disordered" evidence="1">
    <location>
        <begin position="262"/>
        <end position="322"/>
    </location>
</feature>
<feature type="compositionally biased region" description="Low complexity" evidence="1">
    <location>
        <begin position="263"/>
        <end position="277"/>
    </location>
</feature>
<sequence length="322" mass="35607">MSAVFQAALKSTVEPLMLALTALDSIMLGIVVVQVIYYCRHAQTNKTHIVAMVSVAVGLTVIATIFLMHWSTHMFVWSFGNIVPFAGVSFIIRDLAIGQSSILLVQIFYVDRACRFYSHWWPGLLLMPFVLASFALCTATLRVTTVKYNALSPTLFQDPAISVLAYSWLGAVLATDLLITIIIATGLRRIKTGWSHTDSILRRLVIRCFETQTPALLSSIAMLIAWQSRYDLGVIFASIQSKFYTIGLLTSLNFRAGSPSNVTAQASKSKSQTSESSHPMHMLSRSHSHAHERHPTDKSAHDGASVDVHEDEYASTTGLRRM</sequence>
<evidence type="ECO:0000313" key="5">
    <source>
        <dbReference type="Proteomes" id="UP001164286"/>
    </source>
</evidence>
<dbReference type="Pfam" id="PF20152">
    <property type="entry name" value="DUF6534"/>
    <property type="match status" value="1"/>
</dbReference>
<name>A0AA38H350_9TREE</name>
<feature type="domain" description="DUF6534" evidence="3">
    <location>
        <begin position="173"/>
        <end position="256"/>
    </location>
</feature>